<evidence type="ECO:0000313" key="1">
    <source>
        <dbReference type="EMBL" id="KAK9025643.1"/>
    </source>
</evidence>
<dbReference type="EMBL" id="JBBPBN010000013">
    <property type="protein sequence ID" value="KAK9025643.1"/>
    <property type="molecule type" value="Genomic_DNA"/>
</dbReference>
<gene>
    <name evidence="1" type="ORF">V6N11_038502</name>
</gene>
<sequence length="85" mass="8989">MSQVEIISGPSLNDLYSKLTSPFKTSCSLAAYEQTHSKTAFTPSQKEISCREDKTIAACVSFPFAGRASAQNILNLGGVEGGDEG</sequence>
<name>A0ABR2SL00_9ROSI</name>
<dbReference type="Proteomes" id="UP001396334">
    <property type="component" value="Unassembled WGS sequence"/>
</dbReference>
<keyword evidence="2" id="KW-1185">Reference proteome</keyword>
<accession>A0ABR2SL00</accession>
<evidence type="ECO:0000313" key="2">
    <source>
        <dbReference type="Proteomes" id="UP001396334"/>
    </source>
</evidence>
<reference evidence="1 2" key="1">
    <citation type="journal article" date="2024" name="G3 (Bethesda)">
        <title>Genome assembly of Hibiscus sabdariffa L. provides insights into metabolisms of medicinal natural products.</title>
        <authorList>
            <person name="Kim T."/>
        </authorList>
    </citation>
    <scope>NUCLEOTIDE SEQUENCE [LARGE SCALE GENOMIC DNA]</scope>
    <source>
        <strain evidence="1">TK-2024</strain>
        <tissue evidence="1">Old leaves</tissue>
    </source>
</reference>
<comment type="caution">
    <text evidence="1">The sequence shown here is derived from an EMBL/GenBank/DDBJ whole genome shotgun (WGS) entry which is preliminary data.</text>
</comment>
<protein>
    <submittedName>
        <fullName evidence="1">Uncharacterized protein</fullName>
    </submittedName>
</protein>
<proteinExistence type="predicted"/>
<organism evidence="1 2">
    <name type="scientific">Hibiscus sabdariffa</name>
    <name type="common">roselle</name>
    <dbReference type="NCBI Taxonomy" id="183260"/>
    <lineage>
        <taxon>Eukaryota</taxon>
        <taxon>Viridiplantae</taxon>
        <taxon>Streptophyta</taxon>
        <taxon>Embryophyta</taxon>
        <taxon>Tracheophyta</taxon>
        <taxon>Spermatophyta</taxon>
        <taxon>Magnoliopsida</taxon>
        <taxon>eudicotyledons</taxon>
        <taxon>Gunneridae</taxon>
        <taxon>Pentapetalae</taxon>
        <taxon>rosids</taxon>
        <taxon>malvids</taxon>
        <taxon>Malvales</taxon>
        <taxon>Malvaceae</taxon>
        <taxon>Malvoideae</taxon>
        <taxon>Hibiscus</taxon>
    </lineage>
</organism>